<dbReference type="Pfam" id="PF00872">
    <property type="entry name" value="Transposase_mut"/>
    <property type="match status" value="1"/>
</dbReference>
<keyword evidence="3" id="KW-0815">Transposition</keyword>
<proteinExistence type="inferred from homology"/>
<gene>
    <name evidence="6" type="ORF">B1P95_21955</name>
</gene>
<dbReference type="EMBL" id="MVGJ01001242">
    <property type="protein sequence ID" value="OOL58621.1"/>
    <property type="molecule type" value="Genomic_DNA"/>
</dbReference>
<organism evidence="6 7">
    <name type="scientific">Enterococcus faecium</name>
    <name type="common">Streptococcus faecium</name>
    <dbReference type="NCBI Taxonomy" id="1352"/>
    <lineage>
        <taxon>Bacteria</taxon>
        <taxon>Bacillati</taxon>
        <taxon>Bacillota</taxon>
        <taxon>Bacilli</taxon>
        <taxon>Lactobacillales</taxon>
        <taxon>Enterococcaceae</taxon>
        <taxon>Enterococcus</taxon>
    </lineage>
</organism>
<evidence type="ECO:0000256" key="2">
    <source>
        <dbReference type="ARBA" id="ARBA00010961"/>
    </source>
</evidence>
<dbReference type="GO" id="GO:0004803">
    <property type="term" value="F:transposase activity"/>
    <property type="evidence" value="ECO:0007669"/>
    <property type="project" value="InterPro"/>
</dbReference>
<comment type="function">
    <text evidence="1">Required for the transposition of the insertion element.</text>
</comment>
<evidence type="ECO:0000256" key="1">
    <source>
        <dbReference type="ARBA" id="ARBA00002190"/>
    </source>
</evidence>
<sequence length="81" mass="9346">IRKSFTNASWQRVPGPFFKKHLHSIPKKNSKPFREAVKAIFKFTDIELARTAKNALVGEYIDQPKYTKACEILDNGFEDAF</sequence>
<feature type="non-terminal residue" evidence="6">
    <location>
        <position position="81"/>
    </location>
</feature>
<dbReference type="InterPro" id="IPR001207">
    <property type="entry name" value="Transposase_mutator"/>
</dbReference>
<reference evidence="6 7" key="1">
    <citation type="submission" date="2017-02" db="EMBL/GenBank/DDBJ databases">
        <title>Clonality and virulence of isolates of VRE in Hematopoietic Stem Cell Transplanted (HSCT) patients.</title>
        <authorList>
            <person name="Marchi A.P."/>
            <person name="Martins R.C."/>
            <person name="Marie S.K."/>
            <person name="Levin A.S."/>
            <person name="Costa S.F."/>
        </authorList>
    </citation>
    <scope>NUCLEOTIDE SEQUENCE [LARGE SCALE GENOMIC DNA]</scope>
    <source>
        <strain evidence="6 7">LIM1759</strain>
    </source>
</reference>
<feature type="non-terminal residue" evidence="6">
    <location>
        <position position="1"/>
    </location>
</feature>
<dbReference type="GO" id="GO:0003677">
    <property type="term" value="F:DNA binding"/>
    <property type="evidence" value="ECO:0007669"/>
    <property type="project" value="UniProtKB-KW"/>
</dbReference>
<evidence type="ECO:0000313" key="7">
    <source>
        <dbReference type="Proteomes" id="UP000191171"/>
    </source>
</evidence>
<dbReference type="AlphaFoldDB" id="A0A1S8ITV1"/>
<keyword evidence="4" id="KW-0238">DNA-binding</keyword>
<evidence type="ECO:0000313" key="6">
    <source>
        <dbReference type="EMBL" id="OOL58621.1"/>
    </source>
</evidence>
<comment type="similarity">
    <text evidence="2">Belongs to the transposase mutator family.</text>
</comment>
<name>A0A1S8ITV1_ENTFC</name>
<dbReference type="Proteomes" id="UP000191171">
    <property type="component" value="Unassembled WGS sequence"/>
</dbReference>
<comment type="caution">
    <text evidence="6">The sequence shown here is derived from an EMBL/GenBank/DDBJ whole genome shotgun (WGS) entry which is preliminary data.</text>
</comment>
<dbReference type="GO" id="GO:0006313">
    <property type="term" value="P:DNA transposition"/>
    <property type="evidence" value="ECO:0007669"/>
    <property type="project" value="InterPro"/>
</dbReference>
<keyword evidence="5" id="KW-0233">DNA recombination</keyword>
<evidence type="ECO:0000256" key="5">
    <source>
        <dbReference type="ARBA" id="ARBA00023172"/>
    </source>
</evidence>
<evidence type="ECO:0000256" key="3">
    <source>
        <dbReference type="ARBA" id="ARBA00022578"/>
    </source>
</evidence>
<protein>
    <submittedName>
        <fullName evidence="6">IS256 family transposase</fullName>
    </submittedName>
</protein>
<evidence type="ECO:0000256" key="4">
    <source>
        <dbReference type="ARBA" id="ARBA00023125"/>
    </source>
</evidence>
<accession>A0A1S8ITV1</accession>